<dbReference type="SUPFAM" id="SSF103473">
    <property type="entry name" value="MFS general substrate transporter"/>
    <property type="match status" value="1"/>
</dbReference>
<dbReference type="Gene3D" id="1.20.1250.20">
    <property type="entry name" value="MFS general substrate transporter like domains"/>
    <property type="match status" value="1"/>
</dbReference>
<keyword evidence="3 5" id="KW-1133">Transmembrane helix</keyword>
<feature type="transmembrane region" description="Helical" evidence="5">
    <location>
        <begin position="327"/>
        <end position="349"/>
    </location>
</feature>
<keyword evidence="4 5" id="KW-0472">Membrane</keyword>
<feature type="transmembrane region" description="Helical" evidence="5">
    <location>
        <begin position="58"/>
        <end position="75"/>
    </location>
</feature>
<organism evidence="6 7">
    <name type="scientific">Drosophila willistoni</name>
    <name type="common">Fruit fly</name>
    <dbReference type="NCBI Taxonomy" id="7260"/>
    <lineage>
        <taxon>Eukaryota</taxon>
        <taxon>Metazoa</taxon>
        <taxon>Ecdysozoa</taxon>
        <taxon>Arthropoda</taxon>
        <taxon>Hexapoda</taxon>
        <taxon>Insecta</taxon>
        <taxon>Pterygota</taxon>
        <taxon>Neoptera</taxon>
        <taxon>Endopterygota</taxon>
        <taxon>Diptera</taxon>
        <taxon>Brachycera</taxon>
        <taxon>Muscomorpha</taxon>
        <taxon>Ephydroidea</taxon>
        <taxon>Drosophilidae</taxon>
        <taxon>Drosophila</taxon>
        <taxon>Sophophora</taxon>
    </lineage>
</organism>
<feature type="transmembrane region" description="Helical" evidence="5">
    <location>
        <begin position="395"/>
        <end position="419"/>
    </location>
</feature>
<feature type="transmembrane region" description="Helical" evidence="5">
    <location>
        <begin position="182"/>
        <end position="201"/>
    </location>
</feature>
<reference evidence="6 7" key="1">
    <citation type="journal article" date="2007" name="Nature">
        <title>Evolution of genes and genomes on the Drosophila phylogeny.</title>
        <authorList>
            <consortium name="Drosophila 12 Genomes Consortium"/>
            <person name="Clark A.G."/>
            <person name="Eisen M.B."/>
            <person name="Smith D.R."/>
            <person name="Bergman C.M."/>
            <person name="Oliver B."/>
            <person name="Markow T.A."/>
            <person name="Kaufman T.C."/>
            <person name="Kellis M."/>
            <person name="Gelbart W."/>
            <person name="Iyer V.N."/>
            <person name="Pollard D.A."/>
            <person name="Sackton T.B."/>
            <person name="Larracuente A.M."/>
            <person name="Singh N.D."/>
            <person name="Abad J.P."/>
            <person name="Abt D.N."/>
            <person name="Adryan B."/>
            <person name="Aguade M."/>
            <person name="Akashi H."/>
            <person name="Anderson W.W."/>
            <person name="Aquadro C.F."/>
            <person name="Ardell D.H."/>
            <person name="Arguello R."/>
            <person name="Artieri C.G."/>
            <person name="Barbash D.A."/>
            <person name="Barker D."/>
            <person name="Barsanti P."/>
            <person name="Batterham P."/>
            <person name="Batzoglou S."/>
            <person name="Begun D."/>
            <person name="Bhutkar A."/>
            <person name="Blanco E."/>
            <person name="Bosak S.A."/>
            <person name="Bradley R.K."/>
            <person name="Brand A.D."/>
            <person name="Brent M.R."/>
            <person name="Brooks A.N."/>
            <person name="Brown R.H."/>
            <person name="Butlin R.K."/>
            <person name="Caggese C."/>
            <person name="Calvi B.R."/>
            <person name="Bernardo de Carvalho A."/>
            <person name="Caspi A."/>
            <person name="Castrezana S."/>
            <person name="Celniker S.E."/>
            <person name="Chang J.L."/>
            <person name="Chapple C."/>
            <person name="Chatterji S."/>
            <person name="Chinwalla A."/>
            <person name="Civetta A."/>
            <person name="Clifton S.W."/>
            <person name="Comeron J.M."/>
            <person name="Costello J.C."/>
            <person name="Coyne J.A."/>
            <person name="Daub J."/>
            <person name="David R.G."/>
            <person name="Delcher A.L."/>
            <person name="Delehaunty K."/>
            <person name="Do C.B."/>
            <person name="Ebling H."/>
            <person name="Edwards K."/>
            <person name="Eickbush T."/>
            <person name="Evans J.D."/>
            <person name="Filipski A."/>
            <person name="Findeiss S."/>
            <person name="Freyhult E."/>
            <person name="Fulton L."/>
            <person name="Fulton R."/>
            <person name="Garcia A.C."/>
            <person name="Gardiner A."/>
            <person name="Garfield D.A."/>
            <person name="Garvin B.E."/>
            <person name="Gibson G."/>
            <person name="Gilbert D."/>
            <person name="Gnerre S."/>
            <person name="Godfrey J."/>
            <person name="Good R."/>
            <person name="Gotea V."/>
            <person name="Gravely B."/>
            <person name="Greenberg A.J."/>
            <person name="Griffiths-Jones S."/>
            <person name="Gross S."/>
            <person name="Guigo R."/>
            <person name="Gustafson E.A."/>
            <person name="Haerty W."/>
            <person name="Hahn M.W."/>
            <person name="Halligan D.L."/>
            <person name="Halpern A.L."/>
            <person name="Halter G.M."/>
            <person name="Han M.V."/>
            <person name="Heger A."/>
            <person name="Hillier L."/>
            <person name="Hinrichs A.S."/>
            <person name="Holmes I."/>
            <person name="Hoskins R.A."/>
            <person name="Hubisz M.J."/>
            <person name="Hultmark D."/>
            <person name="Huntley M.A."/>
            <person name="Jaffe D.B."/>
            <person name="Jagadeeshan S."/>
            <person name="Jeck W.R."/>
            <person name="Johnson J."/>
            <person name="Jones C.D."/>
            <person name="Jordan W.C."/>
            <person name="Karpen G.H."/>
            <person name="Kataoka E."/>
            <person name="Keightley P.D."/>
            <person name="Kheradpour P."/>
            <person name="Kirkness E.F."/>
            <person name="Koerich L.B."/>
            <person name="Kristiansen K."/>
            <person name="Kudrna D."/>
            <person name="Kulathinal R.J."/>
            <person name="Kumar S."/>
            <person name="Kwok R."/>
            <person name="Lander E."/>
            <person name="Langley C.H."/>
            <person name="Lapoint R."/>
            <person name="Lazzaro B.P."/>
            <person name="Lee S.J."/>
            <person name="Levesque L."/>
            <person name="Li R."/>
            <person name="Lin C.F."/>
            <person name="Lin M.F."/>
            <person name="Lindblad-Toh K."/>
            <person name="Llopart A."/>
            <person name="Long M."/>
            <person name="Low L."/>
            <person name="Lozovsky E."/>
            <person name="Lu J."/>
            <person name="Luo M."/>
            <person name="Machado C.A."/>
            <person name="Makalowski W."/>
            <person name="Marzo M."/>
            <person name="Matsuda M."/>
            <person name="Matzkin L."/>
            <person name="McAllister B."/>
            <person name="McBride C.S."/>
            <person name="McKernan B."/>
            <person name="McKernan K."/>
            <person name="Mendez-Lago M."/>
            <person name="Minx P."/>
            <person name="Mollenhauer M.U."/>
            <person name="Montooth K."/>
            <person name="Mount S.M."/>
            <person name="Mu X."/>
            <person name="Myers E."/>
            <person name="Negre B."/>
            <person name="Newfeld S."/>
            <person name="Nielsen R."/>
            <person name="Noor M.A."/>
            <person name="O'Grady P."/>
            <person name="Pachter L."/>
            <person name="Papaceit M."/>
            <person name="Parisi M.J."/>
            <person name="Parisi M."/>
            <person name="Parts L."/>
            <person name="Pedersen J.S."/>
            <person name="Pesole G."/>
            <person name="Phillippy A.M."/>
            <person name="Ponting C.P."/>
            <person name="Pop M."/>
            <person name="Porcelli D."/>
            <person name="Powell J.R."/>
            <person name="Prohaska S."/>
            <person name="Pruitt K."/>
            <person name="Puig M."/>
            <person name="Quesneville H."/>
            <person name="Ram K.R."/>
            <person name="Rand D."/>
            <person name="Rasmussen M.D."/>
            <person name="Reed L.K."/>
            <person name="Reenan R."/>
            <person name="Reily A."/>
            <person name="Remington K.A."/>
            <person name="Rieger T.T."/>
            <person name="Ritchie M.G."/>
            <person name="Robin C."/>
            <person name="Rogers Y.H."/>
            <person name="Rohde C."/>
            <person name="Rozas J."/>
            <person name="Rubenfield M.J."/>
            <person name="Ruiz A."/>
            <person name="Russo S."/>
            <person name="Salzberg S.L."/>
            <person name="Sanchez-Gracia A."/>
            <person name="Saranga D.J."/>
            <person name="Sato H."/>
            <person name="Schaeffer S.W."/>
            <person name="Schatz M.C."/>
            <person name="Schlenke T."/>
            <person name="Schwartz R."/>
            <person name="Segarra C."/>
            <person name="Singh R.S."/>
            <person name="Sirot L."/>
            <person name="Sirota M."/>
            <person name="Sisneros N.B."/>
            <person name="Smith C.D."/>
            <person name="Smith T.F."/>
            <person name="Spieth J."/>
            <person name="Stage D.E."/>
            <person name="Stark A."/>
            <person name="Stephan W."/>
            <person name="Strausberg R.L."/>
            <person name="Strempel S."/>
            <person name="Sturgill D."/>
            <person name="Sutton G."/>
            <person name="Sutton G.G."/>
            <person name="Tao W."/>
            <person name="Teichmann S."/>
            <person name="Tobari Y.N."/>
            <person name="Tomimura Y."/>
            <person name="Tsolas J.M."/>
            <person name="Valente V.L."/>
            <person name="Venter E."/>
            <person name="Venter J.C."/>
            <person name="Vicario S."/>
            <person name="Vieira F.G."/>
            <person name="Vilella A.J."/>
            <person name="Villasante A."/>
            <person name="Walenz B."/>
            <person name="Wang J."/>
            <person name="Wasserman M."/>
            <person name="Watts T."/>
            <person name="Wilson D."/>
            <person name="Wilson R.K."/>
            <person name="Wing R.A."/>
            <person name="Wolfner M.F."/>
            <person name="Wong A."/>
            <person name="Wong G.K."/>
            <person name="Wu C.I."/>
            <person name="Wu G."/>
            <person name="Yamamoto D."/>
            <person name="Yang H.P."/>
            <person name="Yang S.P."/>
            <person name="Yorke J.A."/>
            <person name="Yoshida K."/>
            <person name="Zdobnov E."/>
            <person name="Zhang P."/>
            <person name="Zhang Y."/>
            <person name="Zimin A.V."/>
            <person name="Baldwin J."/>
            <person name="Abdouelleil A."/>
            <person name="Abdulkadir J."/>
            <person name="Abebe A."/>
            <person name="Abera B."/>
            <person name="Abreu J."/>
            <person name="Acer S.C."/>
            <person name="Aftuck L."/>
            <person name="Alexander A."/>
            <person name="An P."/>
            <person name="Anderson E."/>
            <person name="Anderson S."/>
            <person name="Arachi H."/>
            <person name="Azer M."/>
            <person name="Bachantsang P."/>
            <person name="Barry A."/>
            <person name="Bayul T."/>
            <person name="Berlin A."/>
            <person name="Bessette D."/>
            <person name="Bloom T."/>
            <person name="Blye J."/>
            <person name="Boguslavskiy L."/>
            <person name="Bonnet C."/>
            <person name="Boukhgalter B."/>
            <person name="Bourzgui I."/>
            <person name="Brown A."/>
            <person name="Cahill P."/>
            <person name="Channer S."/>
            <person name="Cheshatsang Y."/>
            <person name="Chuda L."/>
            <person name="Citroen M."/>
            <person name="Collymore A."/>
            <person name="Cooke P."/>
            <person name="Costello M."/>
            <person name="D'Aco K."/>
            <person name="Daza R."/>
            <person name="De Haan G."/>
            <person name="DeGray S."/>
            <person name="DeMaso C."/>
            <person name="Dhargay N."/>
            <person name="Dooley K."/>
            <person name="Dooley E."/>
            <person name="Doricent M."/>
            <person name="Dorje P."/>
            <person name="Dorjee K."/>
            <person name="Dupes A."/>
            <person name="Elong R."/>
            <person name="Falk J."/>
            <person name="Farina A."/>
            <person name="Faro S."/>
            <person name="Ferguson D."/>
            <person name="Fisher S."/>
            <person name="Foley C.D."/>
            <person name="Franke A."/>
            <person name="Friedrich D."/>
            <person name="Gadbois L."/>
            <person name="Gearin G."/>
            <person name="Gearin C.R."/>
            <person name="Giannoukos G."/>
            <person name="Goode T."/>
            <person name="Graham J."/>
            <person name="Grandbois E."/>
            <person name="Grewal S."/>
            <person name="Gyaltsen K."/>
            <person name="Hafez N."/>
            <person name="Hagos B."/>
            <person name="Hall J."/>
            <person name="Henson C."/>
            <person name="Hollinger A."/>
            <person name="Honan T."/>
            <person name="Huard M.D."/>
            <person name="Hughes L."/>
            <person name="Hurhula B."/>
            <person name="Husby M.E."/>
            <person name="Kamat A."/>
            <person name="Kanga B."/>
            <person name="Kashin S."/>
            <person name="Khazanovich D."/>
            <person name="Kisner P."/>
            <person name="Lance K."/>
            <person name="Lara M."/>
            <person name="Lee W."/>
            <person name="Lennon N."/>
            <person name="Letendre F."/>
            <person name="LeVine R."/>
            <person name="Lipovsky A."/>
            <person name="Liu X."/>
            <person name="Liu J."/>
            <person name="Liu S."/>
            <person name="Lokyitsang T."/>
            <person name="Lokyitsang Y."/>
            <person name="Lubonja R."/>
            <person name="Lui A."/>
            <person name="MacDonald P."/>
            <person name="Magnisalis V."/>
            <person name="Maru K."/>
            <person name="Matthews C."/>
            <person name="McCusker W."/>
            <person name="McDonough S."/>
            <person name="Mehta T."/>
            <person name="Meldrim J."/>
            <person name="Meneus L."/>
            <person name="Mihai O."/>
            <person name="Mihalev A."/>
            <person name="Mihova T."/>
            <person name="Mittelman R."/>
            <person name="Mlenga V."/>
            <person name="Montmayeur A."/>
            <person name="Mulrain L."/>
            <person name="Navidi A."/>
            <person name="Naylor J."/>
            <person name="Negash T."/>
            <person name="Nguyen T."/>
            <person name="Nguyen N."/>
            <person name="Nicol R."/>
            <person name="Norbu C."/>
            <person name="Norbu N."/>
            <person name="Novod N."/>
            <person name="O'Neill B."/>
            <person name="Osman S."/>
            <person name="Markiewicz E."/>
            <person name="Oyono O.L."/>
            <person name="Patti C."/>
            <person name="Phunkhang P."/>
            <person name="Pierre F."/>
            <person name="Priest M."/>
            <person name="Raghuraman S."/>
            <person name="Rege F."/>
            <person name="Reyes R."/>
            <person name="Rise C."/>
            <person name="Rogov P."/>
            <person name="Ross K."/>
            <person name="Ryan E."/>
            <person name="Settipalli S."/>
            <person name="Shea T."/>
            <person name="Sherpa N."/>
            <person name="Shi L."/>
            <person name="Shih D."/>
            <person name="Sparrow T."/>
            <person name="Spaulding J."/>
            <person name="Stalker J."/>
            <person name="Stange-Thomann N."/>
            <person name="Stavropoulos S."/>
            <person name="Stone C."/>
            <person name="Strader C."/>
            <person name="Tesfaye S."/>
            <person name="Thomson T."/>
            <person name="Thoulutsang Y."/>
            <person name="Thoulutsang D."/>
            <person name="Topham K."/>
            <person name="Topping I."/>
            <person name="Tsamla T."/>
            <person name="Vassiliev H."/>
            <person name="Vo A."/>
            <person name="Wangchuk T."/>
            <person name="Wangdi T."/>
            <person name="Weiand M."/>
            <person name="Wilkinson J."/>
            <person name="Wilson A."/>
            <person name="Yadav S."/>
            <person name="Young G."/>
            <person name="Yu Q."/>
            <person name="Zembek L."/>
            <person name="Zhong D."/>
            <person name="Zimmer A."/>
            <person name="Zwirko Z."/>
            <person name="Jaffe D.B."/>
            <person name="Alvarez P."/>
            <person name="Brockman W."/>
            <person name="Butler J."/>
            <person name="Chin C."/>
            <person name="Gnerre S."/>
            <person name="Grabherr M."/>
            <person name="Kleber M."/>
            <person name="Mauceli E."/>
            <person name="MacCallum I."/>
        </authorList>
    </citation>
    <scope>NUCLEOTIDE SEQUENCE [LARGE SCALE GENOMIC DNA]</scope>
    <source>
        <strain evidence="7">Tucson 14030-0811.24</strain>
    </source>
</reference>
<dbReference type="EMBL" id="CH964168">
    <property type="protein sequence ID" value="EDW80079.1"/>
    <property type="molecule type" value="Genomic_DNA"/>
</dbReference>
<feature type="transmembrane region" description="Helical" evidence="5">
    <location>
        <begin position="20"/>
        <end position="38"/>
    </location>
</feature>
<feature type="transmembrane region" description="Helical" evidence="5">
    <location>
        <begin position="274"/>
        <end position="296"/>
    </location>
</feature>
<dbReference type="AlphaFoldDB" id="B4N6U0"/>
<dbReference type="GO" id="GO:0022857">
    <property type="term" value="F:transmembrane transporter activity"/>
    <property type="evidence" value="ECO:0007669"/>
    <property type="project" value="InterPro"/>
</dbReference>
<dbReference type="Proteomes" id="UP000007798">
    <property type="component" value="Unassembled WGS sequence"/>
</dbReference>
<dbReference type="PANTHER" id="PTHR23529">
    <property type="entry name" value="GH19118P-RELATED"/>
    <property type="match status" value="1"/>
</dbReference>
<protein>
    <recommendedName>
        <fullName evidence="8">Major facilitator superfamily (MFS) profile domain-containing protein</fullName>
    </recommendedName>
</protein>
<dbReference type="eggNOG" id="KOG0254">
    <property type="taxonomic scope" value="Eukaryota"/>
</dbReference>
<proteinExistence type="predicted"/>
<dbReference type="OMA" id="YAMSTSM"/>
<comment type="subcellular location">
    <subcellularLocation>
        <location evidence="1">Membrane</location>
    </subcellularLocation>
</comment>
<keyword evidence="2 5" id="KW-0812">Transmembrane</keyword>
<feature type="transmembrane region" description="Helical" evidence="5">
    <location>
        <begin position="361"/>
        <end position="383"/>
    </location>
</feature>
<dbReference type="InParanoid" id="B4N6U0"/>
<evidence type="ECO:0000256" key="2">
    <source>
        <dbReference type="ARBA" id="ARBA00022692"/>
    </source>
</evidence>
<evidence type="ECO:0000256" key="1">
    <source>
        <dbReference type="ARBA" id="ARBA00004370"/>
    </source>
</evidence>
<dbReference type="KEGG" id="dwi:6646520"/>
<dbReference type="InterPro" id="IPR036259">
    <property type="entry name" value="MFS_trans_sf"/>
</dbReference>
<evidence type="ECO:0000313" key="7">
    <source>
        <dbReference type="Proteomes" id="UP000007798"/>
    </source>
</evidence>
<evidence type="ECO:0000313" key="6">
    <source>
        <dbReference type="EMBL" id="EDW80079.1"/>
    </source>
</evidence>
<gene>
    <name evidence="6" type="primary">Dwil\GK24100</name>
    <name evidence="6" type="ORF">Dwil_GK24100</name>
</gene>
<feature type="transmembrane region" description="Helical" evidence="5">
    <location>
        <begin position="82"/>
        <end position="101"/>
    </location>
</feature>
<sequence length="477" mass="51965">MSRTATQTCCNRDLRNQPQVNAVGAAALIFLSGGMFLAWSIGFNSYNNEFIIGPHLRISWFIAAIFGAAFGFLLSQLCSYKLLVEFSSLLVLIGGIVTTVGNSTFDSKSGAGPIFAANYMNGIANGLIFAPTLAMAGELSVCYKRGSIASAIEQWPTTLGIFVQIVCAVSRDPEDDYRPEHVQGIVSIICGIIGICLAYVWSIESPVELLRANDEQGAIDVLSKLQCPRAVTAETYHQLTEHRLYLAQNQALSEIEAWQQSLPALVRLCLIRGLYASSNSMLVAYTLSLTSTIVYGDNSGPHVLFGFFRLVGSCLCAFSLDSLGRKIPLLMGLIVCGGMSIGLASRFTIHEFVRTSDMRTALWLLLISQLFSGIAFAPSSAYLSEAFPLSVKRPCIALAYTVEMIIHLGINSVVLGAQISDNVSAFFFSIGALQLIGFLLSVWYMPETKLITLRQAQDIFRHFVIGTTEQPILNRRA</sequence>
<evidence type="ECO:0000256" key="3">
    <source>
        <dbReference type="ARBA" id="ARBA00022989"/>
    </source>
</evidence>
<name>B4N6U0_DROWI</name>
<dbReference type="PhylomeDB" id="B4N6U0"/>
<dbReference type="OrthoDB" id="6612291at2759"/>
<dbReference type="InterPro" id="IPR005828">
    <property type="entry name" value="MFS_sugar_transport-like"/>
</dbReference>
<evidence type="ECO:0000256" key="5">
    <source>
        <dbReference type="SAM" id="Phobius"/>
    </source>
</evidence>
<dbReference type="HOGENOM" id="CLU_037253_0_0_1"/>
<feature type="transmembrane region" description="Helical" evidence="5">
    <location>
        <begin position="425"/>
        <end position="445"/>
    </location>
</feature>
<evidence type="ECO:0000256" key="4">
    <source>
        <dbReference type="ARBA" id="ARBA00023136"/>
    </source>
</evidence>
<dbReference type="PANTHER" id="PTHR23529:SF2">
    <property type="entry name" value="GH19118P-RELATED"/>
    <property type="match status" value="1"/>
</dbReference>
<keyword evidence="7" id="KW-1185">Reference proteome</keyword>
<dbReference type="Pfam" id="PF00083">
    <property type="entry name" value="Sugar_tr"/>
    <property type="match status" value="1"/>
</dbReference>
<evidence type="ECO:0008006" key="8">
    <source>
        <dbReference type="Google" id="ProtNLM"/>
    </source>
</evidence>
<accession>B4N6U0</accession>
<dbReference type="GO" id="GO:0016020">
    <property type="term" value="C:membrane"/>
    <property type="evidence" value="ECO:0007669"/>
    <property type="project" value="UniProtKB-SubCell"/>
</dbReference>